<dbReference type="Proteomes" id="UP000299084">
    <property type="component" value="Unassembled WGS sequence"/>
</dbReference>
<protein>
    <submittedName>
        <fullName evidence="2">Uncharacterized protein</fullName>
    </submittedName>
</protein>
<sequence length="248" mass="27727">MALLGLDSTQRKEEELEQRLCVAERRLHGSSSTASSRAVNPAQPPPPIPLRLRPVVRQLVELEEPMALGGAPAGSRQVTRQTTYTSYTSMELWDLAKRCKQHMGQVASEMEMRQMMFALQFSSSDDKVVTAQMKDLILANGPAGDVEVCRKGVCAAKTQGRCTWGKAYLPGHIRPTLTERPANWDPQHTQWHREKCAAWWFYPMALFLPGAGTIIVELQVEALVQHMSAALNVTRKAIEELLDETTQM</sequence>
<proteinExistence type="predicted"/>
<accession>A0A5N4EH76</accession>
<dbReference type="EMBL" id="JWIN03000002">
    <property type="protein sequence ID" value="KAB1282868.1"/>
    <property type="molecule type" value="Genomic_DNA"/>
</dbReference>
<evidence type="ECO:0000313" key="2">
    <source>
        <dbReference type="EMBL" id="KAB1282868.1"/>
    </source>
</evidence>
<comment type="caution">
    <text evidence="2">The sequence shown here is derived from an EMBL/GenBank/DDBJ whole genome shotgun (WGS) entry which is preliminary data.</text>
</comment>
<evidence type="ECO:0000313" key="3">
    <source>
        <dbReference type="Proteomes" id="UP000299084"/>
    </source>
</evidence>
<dbReference type="AlphaFoldDB" id="A0A5N4EH76"/>
<reference evidence="2 3" key="1">
    <citation type="journal article" date="2019" name="Mol. Ecol. Resour.">
        <title>Improving Illumina assemblies with Hi-C and long reads: an example with the North African dromedary.</title>
        <authorList>
            <person name="Elbers J.P."/>
            <person name="Rogers M.F."/>
            <person name="Perelman P.L."/>
            <person name="Proskuryakova A.A."/>
            <person name="Serdyukova N.A."/>
            <person name="Johnson W.E."/>
            <person name="Horin P."/>
            <person name="Corander J."/>
            <person name="Murphy D."/>
            <person name="Burger P.A."/>
        </authorList>
    </citation>
    <scope>NUCLEOTIDE SEQUENCE [LARGE SCALE GENOMIC DNA]</scope>
    <source>
        <strain evidence="2">Drom800</strain>
        <tissue evidence="2">Blood</tissue>
    </source>
</reference>
<name>A0A5N4EH76_CAMDR</name>
<keyword evidence="3" id="KW-1185">Reference proteome</keyword>
<organism evidence="2 3">
    <name type="scientific">Camelus dromedarius</name>
    <name type="common">Dromedary</name>
    <name type="synonym">Arabian camel</name>
    <dbReference type="NCBI Taxonomy" id="9838"/>
    <lineage>
        <taxon>Eukaryota</taxon>
        <taxon>Metazoa</taxon>
        <taxon>Chordata</taxon>
        <taxon>Craniata</taxon>
        <taxon>Vertebrata</taxon>
        <taxon>Euteleostomi</taxon>
        <taxon>Mammalia</taxon>
        <taxon>Eutheria</taxon>
        <taxon>Laurasiatheria</taxon>
        <taxon>Artiodactyla</taxon>
        <taxon>Tylopoda</taxon>
        <taxon>Camelidae</taxon>
        <taxon>Camelus</taxon>
    </lineage>
</organism>
<evidence type="ECO:0000256" key="1">
    <source>
        <dbReference type="SAM" id="MobiDB-lite"/>
    </source>
</evidence>
<feature type="region of interest" description="Disordered" evidence="1">
    <location>
        <begin position="27"/>
        <end position="50"/>
    </location>
</feature>
<gene>
    <name evidence="2" type="ORF">Cadr_000001781</name>
</gene>